<comment type="catalytic activity">
    <reaction evidence="11">
        <text>a 5'-end triphospho-ribonucleoside in mRNA + H2O = a 5'-end diphospho-ribonucleoside in mRNA + phosphate + H(+)</text>
        <dbReference type="Rhea" id="RHEA:67004"/>
        <dbReference type="Rhea" id="RHEA-COMP:17164"/>
        <dbReference type="Rhea" id="RHEA-COMP:17165"/>
        <dbReference type="ChEBI" id="CHEBI:15377"/>
        <dbReference type="ChEBI" id="CHEBI:15378"/>
        <dbReference type="ChEBI" id="CHEBI:43474"/>
        <dbReference type="ChEBI" id="CHEBI:167616"/>
        <dbReference type="ChEBI" id="CHEBI:167618"/>
        <dbReference type="EC" id="3.6.1.74"/>
    </reaction>
    <physiologicalReaction direction="left-to-right" evidence="11">
        <dbReference type="Rhea" id="RHEA:67005"/>
    </physiologicalReaction>
</comment>
<dbReference type="SUPFAM" id="SSF48168">
    <property type="entry name" value="R1 subunit of ribonucleotide reductase, N-terminal domain"/>
    <property type="match status" value="1"/>
</dbReference>
<feature type="domain" description="ATP-cone" evidence="15">
    <location>
        <begin position="298"/>
        <end position="389"/>
    </location>
</feature>
<dbReference type="PROSITE" id="PS51161">
    <property type="entry name" value="ATP_CONE"/>
    <property type="match status" value="1"/>
</dbReference>
<dbReference type="InterPro" id="IPR033469">
    <property type="entry name" value="CYTH-like_dom_sf"/>
</dbReference>
<comment type="similarity">
    <text evidence="1 13">Belongs to the ribonucleoside diphosphate reductase large chain family.</text>
</comment>
<dbReference type="EMBL" id="SPNW01000075">
    <property type="protein sequence ID" value="TIA86770.1"/>
    <property type="molecule type" value="Genomic_DNA"/>
</dbReference>
<dbReference type="AlphaFoldDB" id="A0A4T0FFW4"/>
<comment type="caution">
    <text evidence="16">The sequence shown here is derived from an EMBL/GenBank/DDBJ whole genome shotgun (WGS) entry which is preliminary data.</text>
</comment>
<dbReference type="Pfam" id="PF00317">
    <property type="entry name" value="Ribonuc_red_lgN"/>
    <property type="match status" value="1"/>
</dbReference>
<evidence type="ECO:0000259" key="15">
    <source>
        <dbReference type="PROSITE" id="PS51161"/>
    </source>
</evidence>
<comment type="function">
    <text evidence="10 13">Provides the precursors necessary for DNA synthesis. Catalyzes the biosynthesis of deoxyribonucleotides from the corresponding ribonucleotides.</text>
</comment>
<evidence type="ECO:0000256" key="13">
    <source>
        <dbReference type="RuleBase" id="RU003410"/>
    </source>
</evidence>
<evidence type="ECO:0000256" key="8">
    <source>
        <dbReference type="ARBA" id="ARBA00023002"/>
    </source>
</evidence>
<evidence type="ECO:0000313" key="17">
    <source>
        <dbReference type="Proteomes" id="UP000310189"/>
    </source>
</evidence>
<organism evidence="16 17">
    <name type="scientific">Wallemia hederae</name>
    <dbReference type="NCBI Taxonomy" id="1540922"/>
    <lineage>
        <taxon>Eukaryota</taxon>
        <taxon>Fungi</taxon>
        <taxon>Dikarya</taxon>
        <taxon>Basidiomycota</taxon>
        <taxon>Wallemiomycotina</taxon>
        <taxon>Wallemiomycetes</taxon>
        <taxon>Wallemiales</taxon>
        <taxon>Wallemiaceae</taxon>
        <taxon>Wallemia</taxon>
    </lineage>
</organism>
<dbReference type="FunFam" id="3.20.70.20:FF:000010">
    <property type="entry name" value="Ribonucleoside-diphosphate reductase"/>
    <property type="match status" value="1"/>
</dbReference>
<dbReference type="GO" id="GO:0009263">
    <property type="term" value="P:deoxyribonucleotide biosynthetic process"/>
    <property type="evidence" value="ECO:0007669"/>
    <property type="project" value="UniProtKB-KW"/>
</dbReference>
<reference evidence="16 17" key="1">
    <citation type="submission" date="2019-03" db="EMBL/GenBank/DDBJ databases">
        <title>Sequencing 23 genomes of Wallemia ichthyophaga.</title>
        <authorList>
            <person name="Gostincar C."/>
        </authorList>
    </citation>
    <scope>NUCLEOTIDE SEQUENCE [LARGE SCALE GENOMIC DNA]</scope>
    <source>
        <strain evidence="16 17">EXF-5753</strain>
    </source>
</reference>
<evidence type="ECO:0000256" key="1">
    <source>
        <dbReference type="ARBA" id="ARBA00010406"/>
    </source>
</evidence>
<dbReference type="GO" id="GO:0140818">
    <property type="term" value="F:mRNA 5'-triphosphate monophosphatase activity"/>
    <property type="evidence" value="ECO:0007669"/>
    <property type="project" value="UniProtKB-EC"/>
</dbReference>
<dbReference type="GO" id="GO:0005524">
    <property type="term" value="F:ATP binding"/>
    <property type="evidence" value="ECO:0007669"/>
    <property type="project" value="UniProtKB-UniRule"/>
</dbReference>
<dbReference type="UniPathway" id="UPA00326"/>
<sequence length="1188" mass="134117">MSSDDDFISNGRSLKREASPSDKDSTKRPRQASVDDKPVKAPVIRMEKSIFGVDPSDEFVKEIADWIWFHARNCEHKVEVEAKVGRFVDQDKERANLPVAVETILTNSDGFKFESNMNEAQHKHYNQLLNEITSLPPQNQSSKIHYVHNREVDSFHPTGRGSGRIRVTRDQGKTEVKDMIEKVRVADLAVYSPKRLFDWRISINMEVPHSEFPRQNAIYQRKKDRLSYTQQEMQVDLTQVFSGPGQPPSHELEVEIRRPKFLMEEGFKRERGQSNMCELYLTRLNDVNYLIIATMSGMTVFKRDGRKESVAFDKITARINKLCYGLDANHVDSIEITKKVVQGVHQGITTVELDNLAAETAAYLTVKHPDYAVLAARIAISNLHKETKKAFSAVIEDLYRYVNPRNGKPGPMVSDETYDIIMKNRQVLDSAILYDRDFNYNFFGFKTLERSYLLRINGKVAERPQHMLMRVAVGIHGADIERVIETYNLMSIKAFTHASPTLFNAGTPHPQMSSCFLVTMQDDSIEGIYDTLKSCALISKTAGGIGLNIHCIRATGSYISGTNGSSNGIVPMLRAFDATARYVDQGGNKRPGAFAIYLEPWHPDVFDFLDLRKNHGKEEVRARDLFYALWIPDLFMQRVQENGDWPLFCPHEAPGLHEVWGKEFEALFAKYEREGRAKRVVKAQKLWYSILDSQVETGGPFMLYKDHANAKSNQQNLGTIKNSNLCTEIIEYSAPDEVAVCNLASIALPSYIKGGKFDFNELHKVTKVLTRNLNRIIDVNYYPVKEARNSNMRHRPIGLGVQGLADAFQLLRFPFSSDEARLLNKQIFETIYHAAVESSTELANEFGPYETFQGSPASKGQLQYDLWNVQPTNLWDWSALKDKVAKHGLRNSLLVAPMPTASTSQILGFNECFEPYTSNIYTRRVLSGEFQIVNPWLLKDLCELGLWNDGMKNKIIAHGGSVQNIAEIPHEIKELYKTVWEISQKVVIDLAADRGAFIDQSQSLNVHLASPTHAQLTSMHFYAHKRGLKTGMYYLRTRPQSAAIQFTVDKQALDEAKSAQSGKSSPVTAAAPPSILNGVERMKLEDKNSNMRSNAAKSVSTPVRAATISRAVSGIENTPSIKRTLSSHIEIDENNQPRGEEVIAGEETEDEDEIDFETAKARLEAKQLEQEKLVCSIENKEACVMCSG</sequence>
<dbReference type="Pfam" id="PF02940">
    <property type="entry name" value="mRNA_triPase"/>
    <property type="match status" value="1"/>
</dbReference>
<feature type="region of interest" description="Disordered" evidence="14">
    <location>
        <begin position="1"/>
        <end position="39"/>
    </location>
</feature>
<accession>A0A4T0FFW4</accession>
<dbReference type="SUPFAM" id="SSF51998">
    <property type="entry name" value="PFL-like glycyl radical enzymes"/>
    <property type="match status" value="1"/>
</dbReference>
<dbReference type="EC" id="1.17.4.1" evidence="13"/>
<dbReference type="CDD" id="cd01679">
    <property type="entry name" value="RNR_I"/>
    <property type="match status" value="1"/>
</dbReference>
<evidence type="ECO:0000256" key="10">
    <source>
        <dbReference type="ARBA" id="ARBA00024942"/>
    </source>
</evidence>
<keyword evidence="3" id="KW-0021">Allosteric enzyme</keyword>
<dbReference type="CDD" id="cd07470">
    <property type="entry name" value="CYTH-like_mRNA_RTPase"/>
    <property type="match status" value="1"/>
</dbReference>
<evidence type="ECO:0000313" key="16">
    <source>
        <dbReference type="EMBL" id="TIA86770.1"/>
    </source>
</evidence>
<dbReference type="InterPro" id="IPR013346">
    <property type="entry name" value="NrdE_NrdA_C"/>
</dbReference>
<dbReference type="InterPro" id="IPR037009">
    <property type="entry name" value="mRNA_triPase_Cet1_sf"/>
</dbReference>
<keyword evidence="7 12" id="KW-0067">ATP-binding</keyword>
<evidence type="ECO:0000256" key="3">
    <source>
        <dbReference type="ARBA" id="ARBA00022533"/>
    </source>
</evidence>
<dbReference type="Pfam" id="PF03477">
    <property type="entry name" value="ATP-cone"/>
    <property type="match status" value="1"/>
</dbReference>
<dbReference type="NCBIfam" id="TIGR02506">
    <property type="entry name" value="NrdE_NrdA"/>
    <property type="match status" value="1"/>
</dbReference>
<evidence type="ECO:0000256" key="2">
    <source>
        <dbReference type="ARBA" id="ARBA00011771"/>
    </source>
</evidence>
<evidence type="ECO:0000256" key="4">
    <source>
        <dbReference type="ARBA" id="ARBA00022664"/>
    </source>
</evidence>
<dbReference type="InterPro" id="IPR004206">
    <property type="entry name" value="mRNA_triPase_Cet1"/>
</dbReference>
<dbReference type="PRINTS" id="PR01183">
    <property type="entry name" value="RIBORDTASEM1"/>
</dbReference>
<evidence type="ECO:0000256" key="7">
    <source>
        <dbReference type="ARBA" id="ARBA00022840"/>
    </source>
</evidence>
<dbReference type="SUPFAM" id="SSF55154">
    <property type="entry name" value="CYTH-like phosphatases"/>
    <property type="match status" value="1"/>
</dbReference>
<dbReference type="GO" id="GO:0004748">
    <property type="term" value="F:ribonucleoside-diphosphate reductase activity, thioredoxin disulfide as acceptor"/>
    <property type="evidence" value="ECO:0007669"/>
    <property type="project" value="UniProtKB-EC"/>
</dbReference>
<gene>
    <name evidence="16" type="ORF">E3P99_03575</name>
</gene>
<evidence type="ECO:0000256" key="11">
    <source>
        <dbReference type="ARBA" id="ARBA00047740"/>
    </source>
</evidence>
<keyword evidence="8 13" id="KW-0560">Oxidoreductase</keyword>
<evidence type="ECO:0000256" key="9">
    <source>
        <dbReference type="ARBA" id="ARBA00023116"/>
    </source>
</evidence>
<dbReference type="InterPro" id="IPR013509">
    <property type="entry name" value="RNR_lsu_N"/>
</dbReference>
<dbReference type="PANTHER" id="PTHR11573">
    <property type="entry name" value="RIBONUCLEOSIDE-DIPHOSPHATE REDUCTASE LARGE CHAIN"/>
    <property type="match status" value="1"/>
</dbReference>
<keyword evidence="17" id="KW-1185">Reference proteome</keyword>
<feature type="compositionally biased region" description="Basic and acidic residues" evidence="14">
    <location>
        <begin position="14"/>
        <end position="39"/>
    </location>
</feature>
<dbReference type="Gene3D" id="3.20.70.20">
    <property type="match status" value="1"/>
</dbReference>
<evidence type="ECO:0000256" key="5">
    <source>
        <dbReference type="ARBA" id="ARBA00022741"/>
    </source>
</evidence>
<dbReference type="GO" id="GO:0004651">
    <property type="term" value="F:polynucleotide 5'-phosphatase activity"/>
    <property type="evidence" value="ECO:0007669"/>
    <property type="project" value="InterPro"/>
</dbReference>
<comment type="subunit">
    <text evidence="2">Heterodimer of a large and a small subunit.</text>
</comment>
<dbReference type="Pfam" id="PF02867">
    <property type="entry name" value="Ribonuc_red_lgC"/>
    <property type="match status" value="1"/>
</dbReference>
<protein>
    <recommendedName>
        <fullName evidence="13">Ribonucleoside-diphosphate reductase</fullName>
        <ecNumber evidence="13">1.17.4.1</ecNumber>
    </recommendedName>
</protein>
<dbReference type="GO" id="GO:0005971">
    <property type="term" value="C:ribonucleoside-diphosphate reductase complex"/>
    <property type="evidence" value="ECO:0007669"/>
    <property type="project" value="TreeGrafter"/>
</dbReference>
<evidence type="ECO:0000256" key="6">
    <source>
        <dbReference type="ARBA" id="ARBA00022801"/>
    </source>
</evidence>
<dbReference type="InterPro" id="IPR008926">
    <property type="entry name" value="RNR_R1-su_N"/>
</dbReference>
<keyword evidence="6" id="KW-0378">Hydrolase</keyword>
<keyword evidence="9 13" id="KW-0215">Deoxyribonucleotide synthesis</keyword>
<keyword evidence="5 12" id="KW-0547">Nucleotide-binding</keyword>
<keyword evidence="4" id="KW-0507">mRNA processing</keyword>
<dbReference type="InterPro" id="IPR039718">
    <property type="entry name" value="Rrm1"/>
</dbReference>
<dbReference type="Proteomes" id="UP000310189">
    <property type="component" value="Unassembled WGS sequence"/>
</dbReference>
<name>A0A4T0FFW4_9BASI</name>
<dbReference type="InterPro" id="IPR005144">
    <property type="entry name" value="ATP-cone_dom"/>
</dbReference>
<comment type="catalytic activity">
    <reaction evidence="13">
        <text>a 2'-deoxyribonucleoside 5'-diphosphate + [thioredoxin]-disulfide + H2O = a ribonucleoside 5'-diphosphate + [thioredoxin]-dithiol</text>
        <dbReference type="Rhea" id="RHEA:23252"/>
        <dbReference type="Rhea" id="RHEA-COMP:10698"/>
        <dbReference type="Rhea" id="RHEA-COMP:10700"/>
        <dbReference type="ChEBI" id="CHEBI:15377"/>
        <dbReference type="ChEBI" id="CHEBI:29950"/>
        <dbReference type="ChEBI" id="CHEBI:50058"/>
        <dbReference type="ChEBI" id="CHEBI:57930"/>
        <dbReference type="ChEBI" id="CHEBI:73316"/>
        <dbReference type="EC" id="1.17.4.1"/>
    </reaction>
</comment>
<dbReference type="PROSITE" id="PS00089">
    <property type="entry name" value="RIBORED_LARGE"/>
    <property type="match status" value="1"/>
</dbReference>
<dbReference type="InterPro" id="IPR000788">
    <property type="entry name" value="RNR_lg_C"/>
</dbReference>
<dbReference type="OrthoDB" id="3000483at2759"/>
<dbReference type="GO" id="GO:0006397">
    <property type="term" value="P:mRNA processing"/>
    <property type="evidence" value="ECO:0007669"/>
    <property type="project" value="UniProtKB-KW"/>
</dbReference>
<dbReference type="PANTHER" id="PTHR11573:SF6">
    <property type="entry name" value="RIBONUCLEOSIDE-DIPHOSPHATE REDUCTASE LARGE SUBUNIT"/>
    <property type="match status" value="1"/>
</dbReference>
<dbReference type="Gene3D" id="3.20.100.10">
    <property type="entry name" value="mRNA triphosphatase Cet1-like"/>
    <property type="match status" value="1"/>
</dbReference>
<proteinExistence type="inferred from homology"/>
<evidence type="ECO:0000256" key="12">
    <source>
        <dbReference type="PROSITE-ProRule" id="PRU00492"/>
    </source>
</evidence>
<evidence type="ECO:0000256" key="14">
    <source>
        <dbReference type="SAM" id="MobiDB-lite"/>
    </source>
</evidence>